<evidence type="ECO:0000313" key="3">
    <source>
        <dbReference type="Proteomes" id="UP000608063"/>
    </source>
</evidence>
<sequence length="163" mass="16980">MAAASMPSRRKPLVQITVDIATLLGLTASPAYLDGHGPIDPALARTLAEDATWRAMLTEMVDLATELGVVAAQRDKPPTGTEPEPEPEPEPDADAGNGSRADDSTPHQPPRRPGCTCSGPAAPGAAVVVCRAGRRDRVRGPGRHRVASAGRSRRSAGHSTQIV</sequence>
<feature type="compositionally biased region" description="Basic residues" evidence="1">
    <location>
        <begin position="140"/>
        <end position="156"/>
    </location>
</feature>
<protein>
    <submittedName>
        <fullName evidence="2">Uncharacterized protein</fullName>
    </submittedName>
</protein>
<comment type="caution">
    <text evidence="2">The sequence shown here is derived from an EMBL/GenBank/DDBJ whole genome shotgun (WGS) entry which is preliminary data.</text>
</comment>
<organism evidence="2 3">
    <name type="scientific">Rhodococcus hoagii</name>
    <name type="common">Corynebacterium equii</name>
    <dbReference type="NCBI Taxonomy" id="43767"/>
    <lineage>
        <taxon>Bacteria</taxon>
        <taxon>Bacillati</taxon>
        <taxon>Actinomycetota</taxon>
        <taxon>Actinomycetes</taxon>
        <taxon>Mycobacteriales</taxon>
        <taxon>Nocardiaceae</taxon>
        <taxon>Prescottella</taxon>
    </lineage>
</organism>
<gene>
    <name evidence="2" type="ORF">GS947_23600</name>
</gene>
<dbReference type="AlphaFoldDB" id="A0AAE4ZUX7"/>
<feature type="compositionally biased region" description="Low complexity" evidence="1">
    <location>
        <begin position="119"/>
        <end position="131"/>
    </location>
</feature>
<proteinExistence type="predicted"/>
<accession>A0AAE4ZUX7</accession>
<evidence type="ECO:0000256" key="1">
    <source>
        <dbReference type="SAM" id="MobiDB-lite"/>
    </source>
</evidence>
<dbReference type="EMBL" id="WVDC01000021">
    <property type="protein sequence ID" value="NKW44455.1"/>
    <property type="molecule type" value="Genomic_DNA"/>
</dbReference>
<evidence type="ECO:0000313" key="2">
    <source>
        <dbReference type="EMBL" id="NKW44455.1"/>
    </source>
</evidence>
<feature type="region of interest" description="Disordered" evidence="1">
    <location>
        <begin position="68"/>
        <end position="163"/>
    </location>
</feature>
<feature type="compositionally biased region" description="Acidic residues" evidence="1">
    <location>
        <begin position="83"/>
        <end position="93"/>
    </location>
</feature>
<reference evidence="2" key="1">
    <citation type="journal article" date="2020" name="Environ. Microbiol.">
        <title>The novel and transferable erm(51) gene confers Macrolides, Lincosamides, and Streptogramins B (MLSB) resistance to clonal Rhodococcus equi in the environment.</title>
        <authorList>
            <person name="Huber L."/>
            <person name="Giguere S."/>
            <person name="Slovis N.M."/>
            <person name="Alvarez-Narvaez S."/>
            <person name="Hart K.A."/>
            <person name="Greiter M."/>
            <person name="Morris E.R.A."/>
            <person name="Cohen N.D."/>
        </authorList>
    </citation>
    <scope>NUCLEOTIDE SEQUENCE</scope>
    <source>
        <strain evidence="2">Lh_16_1</strain>
    </source>
</reference>
<name>A0AAE4ZUX7_RHOHA</name>
<dbReference type="Proteomes" id="UP000608063">
    <property type="component" value="Unassembled WGS sequence"/>
</dbReference>